<dbReference type="EMBL" id="CP003200">
    <property type="protein sequence ID" value="AEW58852.1"/>
    <property type="molecule type" value="Genomic_DNA"/>
</dbReference>
<evidence type="ECO:0000256" key="1">
    <source>
        <dbReference type="SAM" id="Coils"/>
    </source>
</evidence>
<dbReference type="Proteomes" id="UP000007841">
    <property type="component" value="Chromosome"/>
</dbReference>
<dbReference type="AlphaFoldDB" id="A0A0H3GLL7"/>
<dbReference type="RefSeq" id="YP_005224454.1">
    <property type="nucleotide sequence ID" value="NC_016845.1"/>
</dbReference>
<dbReference type="KEGG" id="kpm:KPHS_01540"/>
<proteinExistence type="predicted"/>
<dbReference type="NCBIfam" id="NF008203">
    <property type="entry name" value="PRK10963.1"/>
    <property type="match status" value="1"/>
</dbReference>
<gene>
    <name evidence="2" type="ordered locus">KPHS_01540</name>
</gene>
<accession>A0A0H3GLL7</accession>
<keyword evidence="3" id="KW-1185">Reference proteome</keyword>
<dbReference type="GeneID" id="11845135"/>
<dbReference type="InterPro" id="IPR029016">
    <property type="entry name" value="GAF-like_dom_sf"/>
</dbReference>
<dbReference type="InterPro" id="IPR007435">
    <property type="entry name" value="DUF484"/>
</dbReference>
<organism evidence="2 3">
    <name type="scientific">Klebsiella pneumoniae subsp. pneumoniae (strain HS11286)</name>
    <dbReference type="NCBI Taxonomy" id="1125630"/>
    <lineage>
        <taxon>Bacteria</taxon>
        <taxon>Pseudomonadati</taxon>
        <taxon>Pseudomonadota</taxon>
        <taxon>Gammaproteobacteria</taxon>
        <taxon>Enterobacterales</taxon>
        <taxon>Enterobacteriaceae</taxon>
        <taxon>Klebsiella/Raoultella group</taxon>
        <taxon>Klebsiella</taxon>
        <taxon>Klebsiella pneumoniae complex</taxon>
    </lineage>
</organism>
<dbReference type="PATRIC" id="fig|1125630.4.peg.152"/>
<name>A0A0H3GLL7_KLEPH</name>
<keyword evidence="1" id="KW-0175">Coiled coil</keyword>
<dbReference type="RefSeq" id="WP_002883395.1">
    <property type="nucleotide sequence ID" value="NC_016845.1"/>
</dbReference>
<dbReference type="PANTHER" id="PTHR38765">
    <property type="entry name" value="DUF484 DOMAIN-CONTAINING PROTEIN"/>
    <property type="match status" value="1"/>
</dbReference>
<protein>
    <recommendedName>
        <fullName evidence="4">DUF484 domain-containing protein</fullName>
    </recommendedName>
</protein>
<evidence type="ECO:0008006" key="4">
    <source>
        <dbReference type="Google" id="ProtNLM"/>
    </source>
</evidence>
<dbReference type="Gene3D" id="3.30.450.40">
    <property type="match status" value="1"/>
</dbReference>
<evidence type="ECO:0000313" key="2">
    <source>
        <dbReference type="EMBL" id="AEW58852.1"/>
    </source>
</evidence>
<dbReference type="PANTHER" id="PTHR38765:SF1">
    <property type="entry name" value="DUF484 DOMAIN-CONTAINING PROTEIN"/>
    <property type="match status" value="1"/>
</dbReference>
<feature type="coiled-coil region" evidence="1">
    <location>
        <begin position="58"/>
        <end position="102"/>
    </location>
</feature>
<reference evidence="2 3" key="1">
    <citation type="journal article" date="2012" name="J. Bacteriol.">
        <title>Complete genome sequence of Klebsiella pneumoniae subsp. pneumoniae HS11286, a multidrug-resistant strain isolated from human sputum.</title>
        <authorList>
            <person name="Liu P."/>
            <person name="Li P."/>
            <person name="Jiang X."/>
            <person name="Bi D."/>
            <person name="Xie Y."/>
            <person name="Tai C."/>
            <person name="Deng Z."/>
            <person name="Rajakumar K."/>
            <person name="Ou H.Y."/>
        </authorList>
    </citation>
    <scope>NUCLEOTIDE SEQUENCE [LARGE SCALE GENOMIC DNA]</scope>
    <source>
        <strain evidence="2 3">HS11286</strain>
    </source>
</reference>
<dbReference type="Pfam" id="PF04340">
    <property type="entry name" value="DUF484"/>
    <property type="match status" value="1"/>
</dbReference>
<sequence length="235" mass="26515">MKPIGEEQQEVASALNDRAVVDYLLQHPEFFIRNAAQVEHLRVPHPVRGTISLVEWHMMRARNHIHVLEENMSLLMEQAVANESLFQRLLQLQTRLAAAESLDDMLNRLHRWARELGLAGATVRLFPDCWRLGAPSKFTHLALNRQAFEPIRIQRLGQARHYLGPLNGPELLVVLPEAKAIGSVAISLLGGDNAPGVMLFSSRDAQHYQPGQGTQLLQEIAQMLPGLLERWIERA</sequence>
<dbReference type="HOGENOM" id="CLU_073320_0_0_6"/>
<evidence type="ECO:0000313" key="3">
    <source>
        <dbReference type="Proteomes" id="UP000007841"/>
    </source>
</evidence>
<dbReference type="STRING" id="1125630.KPHS_01540"/>